<accession>F2DZY9</accession>
<evidence type="ECO:0000313" key="1">
    <source>
        <dbReference type="EMBL" id="BAK00661.1"/>
    </source>
</evidence>
<dbReference type="AlphaFoldDB" id="F2DZY9"/>
<proteinExistence type="evidence at transcript level"/>
<sequence length="101" mass="10857">MESLPGLDLVGSSCRPSLLLLLFRSPPDPGVPSPFPSAPAVPSPFQPPLSRRILPPASVSVRSRRWTSLLALPLQFSPPPSLDLTGPLCLFCCYCYRVIAA</sequence>
<dbReference type="EMBL" id="AK369460">
    <property type="protein sequence ID" value="BAK00661.1"/>
    <property type="molecule type" value="mRNA"/>
</dbReference>
<protein>
    <submittedName>
        <fullName evidence="1">Predicted protein</fullName>
    </submittedName>
</protein>
<name>F2DZY9_HORVV</name>
<reference evidence="1" key="1">
    <citation type="journal article" date="2011" name="Plant Physiol.">
        <title>Comprehensive sequence analysis of 24,783 barley full-length cDNAs derived from 12 clone libraries.</title>
        <authorList>
            <person name="Matsumoto T."/>
            <person name="Tanaka T."/>
            <person name="Sakai H."/>
            <person name="Amano N."/>
            <person name="Kanamori H."/>
            <person name="Kurita K."/>
            <person name="Kikuta A."/>
            <person name="Kamiya K."/>
            <person name="Yamamoto M."/>
            <person name="Ikawa H."/>
            <person name="Fujii N."/>
            <person name="Hori K."/>
            <person name="Itoh T."/>
            <person name="Sato K."/>
        </authorList>
    </citation>
    <scope>NUCLEOTIDE SEQUENCE</scope>
</reference>
<organism evidence="1">
    <name type="scientific">Hordeum vulgare subsp. vulgare</name>
    <name type="common">Domesticated barley</name>
    <dbReference type="NCBI Taxonomy" id="112509"/>
    <lineage>
        <taxon>Eukaryota</taxon>
        <taxon>Viridiplantae</taxon>
        <taxon>Streptophyta</taxon>
        <taxon>Embryophyta</taxon>
        <taxon>Tracheophyta</taxon>
        <taxon>Spermatophyta</taxon>
        <taxon>Magnoliopsida</taxon>
        <taxon>Liliopsida</taxon>
        <taxon>Poales</taxon>
        <taxon>Poaceae</taxon>
        <taxon>BOP clade</taxon>
        <taxon>Pooideae</taxon>
        <taxon>Triticodae</taxon>
        <taxon>Triticeae</taxon>
        <taxon>Hordeinae</taxon>
        <taxon>Hordeum</taxon>
    </lineage>
</organism>